<proteinExistence type="predicted"/>
<feature type="transmembrane region" description="Helical" evidence="2">
    <location>
        <begin position="161"/>
        <end position="179"/>
    </location>
</feature>
<evidence type="ECO:0000256" key="1">
    <source>
        <dbReference type="SAM" id="MobiDB-lite"/>
    </source>
</evidence>
<evidence type="ECO:0000313" key="4">
    <source>
        <dbReference type="EMBL" id="CAD7228179.1"/>
    </source>
</evidence>
<protein>
    <submittedName>
        <fullName evidence="4">Uncharacterized protein</fullName>
    </submittedName>
</protein>
<dbReference type="EMBL" id="OB661416">
    <property type="protein sequence ID" value="CAD7228179.1"/>
    <property type="molecule type" value="Genomic_DNA"/>
</dbReference>
<gene>
    <name evidence="4" type="ORF">CTOB1V02_LOCUS6068</name>
</gene>
<reference evidence="4" key="1">
    <citation type="submission" date="2020-11" db="EMBL/GenBank/DDBJ databases">
        <authorList>
            <person name="Tran Van P."/>
        </authorList>
    </citation>
    <scope>NUCLEOTIDE SEQUENCE</scope>
</reference>
<keyword evidence="2" id="KW-0472">Membrane</keyword>
<keyword evidence="2" id="KW-1133">Transmembrane helix</keyword>
<evidence type="ECO:0000256" key="2">
    <source>
        <dbReference type="SAM" id="Phobius"/>
    </source>
</evidence>
<feature type="signal peptide" evidence="3">
    <location>
        <begin position="1"/>
        <end position="19"/>
    </location>
</feature>
<keyword evidence="2" id="KW-0812">Transmembrane</keyword>
<feature type="compositionally biased region" description="Basic and acidic residues" evidence="1">
    <location>
        <begin position="90"/>
        <end position="100"/>
    </location>
</feature>
<name>A0A7R8ZQ72_9CRUS</name>
<feature type="chain" id="PRO_5043545968" evidence="3">
    <location>
        <begin position="20"/>
        <end position="298"/>
    </location>
</feature>
<dbReference type="AlphaFoldDB" id="A0A7R8ZQ72"/>
<sequence>MCVVCIALDSLLVLFYTFGSKKPVVTKSTQAISGPPVEGRVERGKQKAKQEIASTLPEHKTSNHIATSSLHIPSIKSTLRARCGGGGGGRRSDSDYEEKRRAHRGTAAKPAAVVDQEQNSRTPRVLEQEKRTLFKAALGIYNDNKATEKKNTKQRVMAMDVFAWMLLHVLMMLCLNLMASPTMGSESTWRHCCDHPYVPPPPPTVTTPSTPTQTQKAPLPCTTAVAECDKDEECSQVLQIIPQVCGESSAREEKWEYLQRQESEIHRTTFGIGGLSVRICEVILFSYLEMGIPPTTKI</sequence>
<keyword evidence="3" id="KW-0732">Signal</keyword>
<organism evidence="4">
    <name type="scientific">Cyprideis torosa</name>
    <dbReference type="NCBI Taxonomy" id="163714"/>
    <lineage>
        <taxon>Eukaryota</taxon>
        <taxon>Metazoa</taxon>
        <taxon>Ecdysozoa</taxon>
        <taxon>Arthropoda</taxon>
        <taxon>Crustacea</taxon>
        <taxon>Oligostraca</taxon>
        <taxon>Ostracoda</taxon>
        <taxon>Podocopa</taxon>
        <taxon>Podocopida</taxon>
        <taxon>Cytherocopina</taxon>
        <taxon>Cytheroidea</taxon>
        <taxon>Cytherideidae</taxon>
        <taxon>Cyprideis</taxon>
    </lineage>
</organism>
<evidence type="ECO:0000256" key="3">
    <source>
        <dbReference type="SAM" id="SignalP"/>
    </source>
</evidence>
<feature type="region of interest" description="Disordered" evidence="1">
    <location>
        <begin position="81"/>
        <end position="123"/>
    </location>
</feature>
<accession>A0A7R8ZQ72</accession>